<name>A0A2C6L4Z8_9APIC</name>
<feature type="compositionally biased region" description="Polar residues" evidence="1">
    <location>
        <begin position="2775"/>
        <end position="2786"/>
    </location>
</feature>
<feature type="compositionally biased region" description="Basic and acidic residues" evidence="1">
    <location>
        <begin position="1904"/>
        <end position="1915"/>
    </location>
</feature>
<feature type="region of interest" description="Disordered" evidence="1">
    <location>
        <begin position="1902"/>
        <end position="1921"/>
    </location>
</feature>
<keyword evidence="3" id="KW-1185">Reference proteome</keyword>
<feature type="region of interest" description="Disordered" evidence="1">
    <location>
        <begin position="1316"/>
        <end position="1379"/>
    </location>
</feature>
<feature type="region of interest" description="Disordered" evidence="1">
    <location>
        <begin position="1737"/>
        <end position="1787"/>
    </location>
</feature>
<evidence type="ECO:0000313" key="3">
    <source>
        <dbReference type="Proteomes" id="UP000221165"/>
    </source>
</evidence>
<feature type="compositionally biased region" description="Low complexity" evidence="1">
    <location>
        <begin position="1557"/>
        <end position="1569"/>
    </location>
</feature>
<gene>
    <name evidence="2" type="ORF">CSUI_003555</name>
</gene>
<feature type="region of interest" description="Disordered" evidence="1">
    <location>
        <begin position="1592"/>
        <end position="1628"/>
    </location>
</feature>
<accession>A0A2C6L4Z8</accession>
<feature type="region of interest" description="Disordered" evidence="1">
    <location>
        <begin position="2402"/>
        <end position="2451"/>
    </location>
</feature>
<feature type="compositionally biased region" description="Low complexity" evidence="1">
    <location>
        <begin position="1927"/>
        <end position="1936"/>
    </location>
</feature>
<feature type="non-terminal residue" evidence="2">
    <location>
        <position position="2815"/>
    </location>
</feature>
<feature type="region of interest" description="Disordered" evidence="1">
    <location>
        <begin position="1526"/>
        <end position="1580"/>
    </location>
</feature>
<feature type="compositionally biased region" description="Basic and acidic residues" evidence="1">
    <location>
        <begin position="115"/>
        <end position="124"/>
    </location>
</feature>
<feature type="region of interest" description="Disordered" evidence="1">
    <location>
        <begin position="936"/>
        <end position="960"/>
    </location>
</feature>
<feature type="compositionally biased region" description="Polar residues" evidence="1">
    <location>
        <begin position="1054"/>
        <end position="1069"/>
    </location>
</feature>
<feature type="region of interest" description="Disordered" evidence="1">
    <location>
        <begin position="1927"/>
        <end position="1993"/>
    </location>
</feature>
<feature type="region of interest" description="Disordered" evidence="1">
    <location>
        <begin position="2366"/>
        <end position="2389"/>
    </location>
</feature>
<feature type="region of interest" description="Disordered" evidence="1">
    <location>
        <begin position="2040"/>
        <end position="2110"/>
    </location>
</feature>
<feature type="compositionally biased region" description="Polar residues" evidence="1">
    <location>
        <begin position="2302"/>
        <end position="2311"/>
    </location>
</feature>
<sequence>MMPVATRKPKRLRSLRRPGSRAGRTLPATASPSVLLTTPAPSDAFPASPLVRKPGIDDKSDPDLAPNKVCGHSPKGVLYVPVGRRVRSVDGLLRPSPLGEAFGPGVVPSAVGKSEAPHSAEGGRDPAILQRIPSTQPVGRKQQQKRRQRDKQRNQVTGLHSSTLAHGASFSLGDEAAASGPVTGRQGVPGLDPTSGAPDRANWPSPPLSAADVFSPSDCKISTTCPPPTSQTGPGKTILSGTDMSPQGPGGTLGEVDRPVLPPKLPPTTPLPSTCAGQRPRGGTDTVPEAAGSQPTSKSAGHSRGCKDIGLPSSGKQTDSKLKDWHVTDKKTSRDAATAVSYRGLSRQETLTPAQLQQPTRGHKRSDGVPPTRQGHRVVWKATKAMSGTNSASPRTTDDGSAVQSVSTSEALITNATASRCSSGSAEPQKMGEATWLLKKNSDLVHRARVPAYYKRLPAKGAGGIAVAGGSDSVMQRSLNGSTRPSTATAWEGDRQLAGLDLPVSRSPSAAAPPDPGKAETGDNMTSATLELHDPDRSSGQSGRSVDSSGKVGATSPDHVPGHSVSSATPPFQELPPNRAADPDAADQRRAAQPVSATLPRSGQLSRPGFQPETAPSGQMAGASEAQSCPPKPGPKRGGPADPGFLTCREPNEDFPKGHRETEEDARGRAGSVEHPARPTIVARSRCVVSQNPTAVEPDPRGALANASAHSAAQPVHGGRSTADQHPCRADQPHLLPSRETSRQLSNRRQPGARIPRGHSNNWHQEFCNRQGGGLLATVISDKGPSFPPLRAPQPQHVCEPRMTQQVPAVLRPCNSSLHPSLLGVAGGLMRHSPAHAQVPSPDPCAATPAARADQQRQPRQGGLLQHSASWANKWDSGAGAGVPVFSAAGVAVLDREQPGLLSLAKEVLGQRRERPATRTLQTCCTTGLLDAKEERVAKEAPSHTKASPGSASFPASTTTLKLDQQHQQQLRRVLSEAVFGQERVACQQRPGCGCLRCLTANAALQLASTAGSGLLATLLSSSSSLLLRFPSGSIAHTRGPAGARSTVKEHTKTTVGSVSPSLRASSSHPGDECCRKTKRETSESSPCVTLDSSSSMPGRPDSSFRTPASEPLHVLQPPLSFSEQRDGLPSLDARPGGSDSRTALSLKEPETGLPSGSVVPQKRASGPARVSQQQRRSPGKSGLMFGSGQRAVPEPDAASGVAARCLPATRSGNSESPGHCASGPLLQEQEADPGPSKGAATLPEAATEVTGSPCNKKPSYGPSNARVKPKQKDRRSPREGETEMGSVGPRLSSGDRTAALLSRFTWLLHQHMQEATKGNAGQHGKKSTQLDGQSIGRCSGESLEDEETLPAFRTGKPAVQVGQQQRDSAVKGLQHPVDTRCPTESRACTVQQPGSRHAQVSGGGFPTTTCQENGTECASDYGLATSGFQTSEAALSGQAAERHCTDGKSTAPDGKVRKQYGLIAGAGTEDQQATLHEACQERRVTAAGRLLALSDGGASAPETKEEDCQPLKDFQNASLPEADHVAASGESTEMVGQRAWNGSRPHPRMAEHSEETNSAAARASSANTDPQGRPREGARVSDPMELANELLDNPCHSYQPQGRAREQKRDSTRTLQTQGTGPGTLSPAGACPVCATNSRAGVLSATSPSRGFRSYSQQLLLQHARSSRVHNNVDSRSSGLAIFAGQTDSTNARTRCATASDCLPVFGLSGRTGIGGAAATGSDSLGLRNTRVSSESLAVQLRRGSSGGLTERGPPGIPRQGEGPGSSSSQLQGLQHSGLPPAGETDTRLLKLGTNESKLLDGGLLQRPSQCIIDCLRNHGDRFRQMANSSRSLAGAESARKALTDVLEKLLATATQQQQKTTCATQVSSVATESKARNDSRFNQAPDEKSDPRGKVCESLIASDDKGSGRRPSDRAGVPTVVASRQAISQRAQQEQLHRQARQQTPQRRQPWLLPESEIAGGEGSKKLSGEPAKVSSFAPAPRDLRDSSQKKQALVAVVCKELRKLRKHLEKRAQQRAPEEMEHTPEFYRLDLLGHDTLAGEPPYQAPVSLSESHRRPLPTSQIQRAPAFDRGPQLERPGTGSSSDRGGTGVASGREDGNTPGSINATGIAAHSHPEAVPGTIFSAYSLQTPAGTLPSTSAFISATPAPRLPSDVSTLVPATAPSIPKKSSTHQVPSLHRHPKRGGDTEALDRIRTDSVGNAYKEAESSRGLNRTESPADGLSKKQQPDNPNHVSRVAESADALPNSKLGGAEELLQGDSLTLHSVSAAPTEKRETEGLKKLIHNVTRHSSLKPEEISQPAKPSTFQSTRRESFVSSATFLEGPATDASHAAGRVEPAQPSGPDPQSGTSAPTVKHLQEYALARDPSGTGATGGLAGAHARQTDRRLDSNTAKTTCKRQVEHGAPVFEKSTAGSTVPERRGSEVSLSGAARQGGGPKAEALGKVPAPRTVPRTDFPSLACLGGSGGGSCAPLYLPDDGKNTCRQRPNGGLPMHGNVPLEEQAGWRHSGLQPRLPVHRAQEPLARAEPTATATAISSTASYDRFPSFKREFLTAQEASVFNGSKLQQATCHEVSTTGRQQFSGPCQEGMPTTDVGATDFESQIKSLLPPALSGLQSDTVYVSWGLPAEESQGAKGICVEQALSPKHEYILLDIPLSIVAPAFFRVSMENCGAGADSGGRSDHFTGVSLSPSFLEPTNSYGARDIGFVPPPPLPGSSGGRGSVSSCSFFPSPNPLAIATTQTSASLLPTSAAHQEQHHLRALAAASAYPTHAASSGNAPTSARQLSSPPGALFSLFPLQPSPPQNEFGSSSSSSQP</sequence>
<feature type="region of interest" description="Disordered" evidence="1">
    <location>
        <begin position="2151"/>
        <end position="2246"/>
    </location>
</feature>
<proteinExistence type="predicted"/>
<feature type="compositionally biased region" description="Low complexity" evidence="1">
    <location>
        <begin position="1614"/>
        <end position="1626"/>
    </location>
</feature>
<feature type="region of interest" description="Disordered" evidence="1">
    <location>
        <begin position="833"/>
        <end position="865"/>
    </location>
</feature>
<feature type="compositionally biased region" description="Polar residues" evidence="1">
    <location>
        <begin position="220"/>
        <end position="245"/>
    </location>
</feature>
<feature type="compositionally biased region" description="Pro residues" evidence="1">
    <location>
        <begin position="260"/>
        <end position="270"/>
    </location>
</feature>
<dbReference type="GeneID" id="94426962"/>
<feature type="compositionally biased region" description="Basic residues" evidence="1">
    <location>
        <begin position="7"/>
        <end position="19"/>
    </location>
</feature>
<dbReference type="Proteomes" id="UP000221165">
    <property type="component" value="Unassembled WGS sequence"/>
</dbReference>
<feature type="compositionally biased region" description="Low complexity" evidence="1">
    <location>
        <begin position="1766"/>
        <end position="1782"/>
    </location>
</feature>
<comment type="caution">
    <text evidence="2">The sequence shown here is derived from an EMBL/GenBank/DDBJ whole genome shotgun (WGS) entry which is preliminary data.</text>
</comment>
<dbReference type="VEuPathDB" id="ToxoDB:CSUI_003555"/>
<protein>
    <submittedName>
        <fullName evidence="2">Uncharacterized protein</fullName>
    </submittedName>
</protein>
<feature type="region of interest" description="Disordered" evidence="1">
    <location>
        <begin position="1033"/>
        <end position="1296"/>
    </location>
</feature>
<feature type="region of interest" description="Disordered" evidence="1">
    <location>
        <begin position="504"/>
        <end position="676"/>
    </location>
</feature>
<feature type="compositionally biased region" description="Basic and acidic residues" evidence="1">
    <location>
        <begin position="1070"/>
        <end position="1083"/>
    </location>
</feature>
<reference evidence="2 3" key="1">
    <citation type="journal article" date="2017" name="Int. J. Parasitol.">
        <title>The genome of the protozoan parasite Cystoisospora suis and a reverse vaccinology approach to identify vaccine candidates.</title>
        <authorList>
            <person name="Palmieri N."/>
            <person name="Shrestha A."/>
            <person name="Ruttkowski B."/>
            <person name="Beck T."/>
            <person name="Vogl C."/>
            <person name="Tomley F."/>
            <person name="Blake D.P."/>
            <person name="Joachim A."/>
        </authorList>
    </citation>
    <scope>NUCLEOTIDE SEQUENCE [LARGE SCALE GENOMIC DNA]</scope>
    <source>
        <strain evidence="2 3">Wien I</strain>
    </source>
</reference>
<feature type="compositionally biased region" description="Basic and acidic residues" evidence="1">
    <location>
        <begin position="318"/>
        <end position="334"/>
    </location>
</feature>
<feature type="compositionally biased region" description="Polar residues" evidence="1">
    <location>
        <begin position="154"/>
        <end position="164"/>
    </location>
</feature>
<dbReference type="EMBL" id="MIGC01001607">
    <property type="protein sequence ID" value="PHJ22593.1"/>
    <property type="molecule type" value="Genomic_DNA"/>
</dbReference>
<feature type="region of interest" description="Disordered" evidence="1">
    <location>
        <begin position="691"/>
        <end position="767"/>
    </location>
</feature>
<feature type="region of interest" description="Disordered" evidence="1">
    <location>
        <begin position="2769"/>
        <end position="2815"/>
    </location>
</feature>
<feature type="compositionally biased region" description="Polar residues" evidence="1">
    <location>
        <begin position="28"/>
        <end position="40"/>
    </location>
</feature>
<feature type="compositionally biased region" description="Low complexity" evidence="1">
    <location>
        <begin position="538"/>
        <end position="550"/>
    </location>
</feature>
<feature type="region of interest" description="Disordered" evidence="1">
    <location>
        <begin position="1867"/>
        <end position="1896"/>
    </location>
</feature>
<feature type="compositionally biased region" description="Basic and acidic residues" evidence="1">
    <location>
        <begin position="2185"/>
        <end position="2197"/>
    </location>
</feature>
<feature type="region of interest" description="Disordered" evidence="1">
    <location>
        <begin position="2287"/>
        <end position="2311"/>
    </location>
</feature>
<feature type="compositionally biased region" description="Basic and acidic residues" evidence="1">
    <location>
        <begin position="650"/>
        <end position="668"/>
    </location>
</feature>
<feature type="region of interest" description="Disordered" evidence="1">
    <location>
        <begin position="1"/>
        <end position="75"/>
    </location>
</feature>
<feature type="compositionally biased region" description="Basic and acidic residues" evidence="1">
    <location>
        <begin position="1875"/>
        <end position="1896"/>
    </location>
</feature>
<feature type="compositionally biased region" description="Low complexity" evidence="1">
    <location>
        <begin position="1943"/>
        <end position="1952"/>
    </location>
</feature>
<feature type="compositionally biased region" description="Low complexity" evidence="1">
    <location>
        <begin position="844"/>
        <end position="865"/>
    </location>
</feature>
<feature type="compositionally biased region" description="Polar residues" evidence="1">
    <location>
        <begin position="347"/>
        <end position="360"/>
    </location>
</feature>
<feature type="compositionally biased region" description="Low complexity" evidence="1">
    <location>
        <begin position="1092"/>
        <end position="1104"/>
    </location>
</feature>
<organism evidence="2 3">
    <name type="scientific">Cystoisospora suis</name>
    <dbReference type="NCBI Taxonomy" id="483139"/>
    <lineage>
        <taxon>Eukaryota</taxon>
        <taxon>Sar</taxon>
        <taxon>Alveolata</taxon>
        <taxon>Apicomplexa</taxon>
        <taxon>Conoidasida</taxon>
        <taxon>Coccidia</taxon>
        <taxon>Eucoccidiorida</taxon>
        <taxon>Eimeriorina</taxon>
        <taxon>Sarcocystidae</taxon>
        <taxon>Cystoisospora</taxon>
    </lineage>
</organism>
<feature type="compositionally biased region" description="Polar residues" evidence="1">
    <location>
        <begin position="945"/>
        <end position="960"/>
    </location>
</feature>
<feature type="region of interest" description="Disordered" evidence="1">
    <location>
        <begin position="95"/>
        <end position="375"/>
    </location>
</feature>
<feature type="compositionally biased region" description="Polar residues" evidence="1">
    <location>
        <begin position="595"/>
        <end position="605"/>
    </location>
</feature>
<dbReference type="RefSeq" id="XP_067924270.1">
    <property type="nucleotide sequence ID" value="XM_068063751.1"/>
</dbReference>
<feature type="region of interest" description="Disordered" evidence="1">
    <location>
        <begin position="2326"/>
        <end position="2352"/>
    </location>
</feature>
<evidence type="ECO:0000256" key="1">
    <source>
        <dbReference type="SAM" id="MobiDB-lite"/>
    </source>
</evidence>
<feature type="compositionally biased region" description="Low complexity" evidence="1">
    <location>
        <begin position="703"/>
        <end position="713"/>
    </location>
</feature>
<evidence type="ECO:0000313" key="2">
    <source>
        <dbReference type="EMBL" id="PHJ22593.1"/>
    </source>
</evidence>
<feature type="compositionally biased region" description="Basic and acidic residues" evidence="1">
    <location>
        <begin position="1604"/>
        <end position="1613"/>
    </location>
</feature>